<gene>
    <name evidence="3" type="primary">Herc4</name>
    <name evidence="3" type="ORF">AK812_SmicGene28937</name>
</gene>
<feature type="region of interest" description="Disordered" evidence="2">
    <location>
        <begin position="182"/>
        <end position="204"/>
    </location>
</feature>
<proteinExistence type="predicted"/>
<protein>
    <submittedName>
        <fullName evidence="3">Putative E3 ubiquitin-protein ligase HERC4</fullName>
    </submittedName>
</protein>
<dbReference type="PANTHER" id="PTHR45982:SF1">
    <property type="entry name" value="REGULATOR OF CHROMOSOME CONDENSATION"/>
    <property type="match status" value="1"/>
</dbReference>
<sequence>MSQAVAGTCRGVVAPGAFTWTVPQVVQGCAHILHFPVGTNPPAVYWLLHYCARAVVIGVHPGPVDWVNLGHKPMTPLGLTVLSAVPPLPAGSGHGWDPPPDPLPIRCFEYDICMGPRGEVPIPRLQGDAVARGNTAGTAAKRVTPQEHAADVGNLAKQLTLVTSQLSALTARLEGAGVLSKAESTTADDQPAVAAPPGLAPSDRNSAQRMAGRWGCAIVFALGGYTASSAHTWWIACLSCVLPAAFGDGDVDSSDACRMVFFEDFLEGAQMAGLAYLQEMVQKVKRSEVVPWLFESFRRGRLDPWASCFSSFQVQEINLTSNEDIYDALAAQQSLRIDVATRFDQAWGNYSHFYFMEFDAVPVRSNWLDQFILEATLGDGKGEFGRRASIGFRVSPTLQRKSRKCALRYPDAAIRGSHYRGNWVVRELIFDALSRLYHINGNAIYNVQHPWLQLDEDAALEEDSGVAFDVLMANLSFEEFGGVEDSPYRGFEGVEFIRHGSSENVFEEIDDQEVTLGVAQLDWGVSIFAFSIVREVLSQHHDFSFFEESLRYAHPFRKVIIMGKWITNQTNYTIDTMRGLGLLREGSYVVVDPPAASSGSPSTSAPSYTSRRLLPVVPPFVPSSSSEPEYPLQGPVPEAPDSLPTVVPAQVLVLGRRLGSCENLSGEDRIRRAWKAGREAAEVLEGRKSRPEASPRLPLANRVYCILRVTDLVCPRVVHSFSEYKAFPGILSDPRRAFSCASLLISSNPGDLSAHGTGLGPVDFGPSHSIQATGVALTESGEWGPALPPASVPALLLDLPASASMLLSPLELDVFEGVFFVDDRPTLYPLASEALSLARQWVADDAEALASGYQTAVSELGPPAADPRPAKRAPKAKRPSVAQIALQTAALTEVVAKISTQLAALQQQAGGPTAPQPEPLLSAPQKVPLVDSQARLRQSPVSALVPPYQNVPKSLAATLGPPPPVRRAPDPLPTDQVDLDAQMEAAIIEGELPNVQEPGVLASAMMAQSRALLALVGHLAQGGDAVLDSQTSSSSRGAQSRQRLQSELAQLSGAFAEKVRAKAAHRMTPAGLSPTEQASLCRYFERYGGFSRMRETGLIVYQAARAFDLLTAEQPRAAADALGLLLVYLDQLALDSGSTTVAYLMTLLPDPPQGLYAEGPTPPGGSLQAFTPLADQSWVTSALGFLREMDLISTRRGRGGYDPKAAKGGKVGRTEGGSSRISKVSPAGGASTDGSSRCLSSALLADTACTDACDPGGPAPAFEGEFNFSAWAGALPRLVLKSRTAFSHFLFRTLHLQRDEALSVPTALFPLPLPDVFPARSKPRERGGSKRGCGNVRVALHCLVMALNFLHAGFRPPPLDSLRRPPGAPHVAVFKRLVGFLRASCRLGGSIPFCAGRRGTHLVARLGELHSFLTTAGLSDDAYLPHSAAGAAGAKVPHRTDGPDCLRPYRPLDAEGIVLHGSGNWDPTPYLPTSMRLAYLEPSILETFKGAGAPAPSFDQESPDMLLRLLKIWDARSLLQLKPGPLPDRRCTRVFGSFKSTGKFRQIGDRRGQNSYECRLEGVSRELPAGFLLTKLTVPRFSHRLCGSTTDRRDFYTQCRVSPERAARNAVKPCLPLRAFVGTTAFEHYVTWVDSRAGPHRPRASLAPRPALLDLNRPMHGCFQALFQGDASGVEFATAAHVAFLEDTSDLQLPEKGRIVAGQPLTREGPWAGVIIDDAFAISVEEAHSASHQDGKNRASEGHEPPDPSTSERMILKARAAYERAGILGSPEKDTLSEDVFVIGGAQVDSSPASVREGLVQVGTPIQKRLSLSLASLKLAGYRTTTEELTSMISGAWVSALLFRRCAMSCLGKLFGISVKEAPGPDGSKLVALPSAVRQELCIVSVLAPVLATNVAAPFLQEVFASDASMKRGAYVKAPASVSEASALWLAADTKGFYTMLDLPARAALASVGAEPLDLVASPPPFSEPRHCKDTPLVPKPVGQFFDFLEVGPGPASLCQALAARGFSTDPHFDCSLSPHFDLLRLDAYDWLLFMIQARRLRGLMLHVPTGALASPGPRGKASYTPSPRVRAAQRFASRALGAFWSAWRANLAAALVVPFRSKVRASSLWRYLCSLEGITELPGRSLHGLAKRGCSNFCLLLTGLPAIKLAAAPCGLPAFGGSLARAESKLPAAFEAALEEVFCRALRDQAVEPAPRAGLESLLVNDLLAARPVDLYTASTFRGADQDVPNLAGCCKLLFVWTEAGSSVAQETTSHKAWLAERGRSLENFLSENPPEVQALNTSLVAYGRELYDAGRSQQTLRKRLDAVLARLGITPHEGEKALDLGSFRPGGETHIETRRGTGTPGMLLCRLASLVTTRYVVFTDTHNIIASPMSILVDGRDEELEEAELFFGVRLQYHHDTQVFANEAKIVTGRYKESDFLMAQGSIDASIEAAHNGKGCFQTIQNAKALRRCHGHRNLHGVDDFQLYFELFLYQLHHRKLHDMDVDFHLDTVLDFLVFLLNFHLDKHHDDGETFTVLPGQCPLPLADASVDVMDCLGKVVCAADYEGLPTTLTCGQSEVFEGDVPTCTPAVSRDCVGKANGQTCEVRCDASLGFEGGPVEYVCNPSTGIFDGPGLQCISAVLVVSCGCVRGARVERLAGHMALRLLADSNHYVTPQDVYNLLLLSHHVRRTDWAQRVLPFLGWRLSRASAVAASQYTTFAIGQAGQLVCFGKQEDALPPDLGPVVAVAARWRHTCVVNASGELVCFGENDYGQCDVRDHGPVVAVATGDHTCAVKASGELVCFGRNDGGECDVPRDLGPVVAVAAGRNHTCAVKASGELVCFGDNYCGQCHVPDDLGPVVAVAAGDWYTCAVKESGELVCFGDNDDGQCDVPPDLGPVLAVAAGYSHTCAVKASGELVCFGNNYAGERDVPRDLGPVVAVAAGYQHTCAVKASGELVCFGSNCHDQCQVPPGFKVRLAPHAGRPSISDPMPEVIQSVHHSEPAADISQEESTAIVAE</sequence>
<dbReference type="InterPro" id="IPR009091">
    <property type="entry name" value="RCC1/BLIP-II"/>
</dbReference>
<keyword evidence="4" id="KW-1185">Reference proteome</keyword>
<dbReference type="Pfam" id="PF13540">
    <property type="entry name" value="RCC1_2"/>
    <property type="match status" value="5"/>
</dbReference>
<dbReference type="Gene3D" id="2.130.10.30">
    <property type="entry name" value="Regulator of chromosome condensation 1/beta-lactamase-inhibitor protein II"/>
    <property type="match status" value="2"/>
</dbReference>
<dbReference type="InterPro" id="IPR051553">
    <property type="entry name" value="Ran_GTPase-activating"/>
</dbReference>
<dbReference type="PANTHER" id="PTHR45982">
    <property type="entry name" value="REGULATOR OF CHROMOSOME CONDENSATION"/>
    <property type="match status" value="1"/>
</dbReference>
<dbReference type="InterPro" id="IPR000408">
    <property type="entry name" value="Reg_chr_condens"/>
</dbReference>
<evidence type="ECO:0000256" key="1">
    <source>
        <dbReference type="PROSITE-ProRule" id="PRU00235"/>
    </source>
</evidence>
<evidence type="ECO:0000313" key="4">
    <source>
        <dbReference type="Proteomes" id="UP000186817"/>
    </source>
</evidence>
<name>A0A1Q9D365_SYMMI</name>
<reference evidence="3 4" key="1">
    <citation type="submission" date="2016-02" db="EMBL/GenBank/DDBJ databases">
        <title>Genome analysis of coral dinoflagellate symbionts highlights evolutionary adaptations to a symbiotic lifestyle.</title>
        <authorList>
            <person name="Aranda M."/>
            <person name="Li Y."/>
            <person name="Liew Y.J."/>
            <person name="Baumgarten S."/>
            <person name="Simakov O."/>
            <person name="Wilson M."/>
            <person name="Piel J."/>
            <person name="Ashoor H."/>
            <person name="Bougouffa S."/>
            <person name="Bajic V.B."/>
            <person name="Ryu T."/>
            <person name="Ravasi T."/>
            <person name="Bayer T."/>
            <person name="Micklem G."/>
            <person name="Kim H."/>
            <person name="Bhak J."/>
            <person name="Lajeunesse T.C."/>
            <person name="Voolstra C.R."/>
        </authorList>
    </citation>
    <scope>NUCLEOTIDE SEQUENCE [LARGE SCALE GENOMIC DNA]</scope>
    <source>
        <strain evidence="3 4">CCMP2467</strain>
    </source>
</reference>
<dbReference type="Proteomes" id="UP000186817">
    <property type="component" value="Unassembled WGS sequence"/>
</dbReference>
<feature type="region of interest" description="Disordered" evidence="2">
    <location>
        <begin position="1727"/>
        <end position="1751"/>
    </location>
</feature>
<dbReference type="EMBL" id="LSRX01000752">
    <property type="protein sequence ID" value="OLP89594.1"/>
    <property type="molecule type" value="Genomic_DNA"/>
</dbReference>
<feature type="region of interest" description="Disordered" evidence="2">
    <location>
        <begin position="1201"/>
        <end position="1234"/>
    </location>
</feature>
<dbReference type="PROSITE" id="PS50012">
    <property type="entry name" value="RCC1_3"/>
    <property type="match status" value="2"/>
</dbReference>
<feature type="region of interest" description="Disordered" evidence="2">
    <location>
        <begin position="858"/>
        <end position="878"/>
    </location>
</feature>
<dbReference type="GO" id="GO:0005085">
    <property type="term" value="F:guanyl-nucleotide exchange factor activity"/>
    <property type="evidence" value="ECO:0007669"/>
    <property type="project" value="TreeGrafter"/>
</dbReference>
<comment type="caution">
    <text evidence="3">The sequence shown here is derived from an EMBL/GenBank/DDBJ whole genome shotgun (WGS) entry which is preliminary data.</text>
</comment>
<accession>A0A1Q9D365</accession>
<feature type="compositionally biased region" description="Basic and acidic residues" evidence="2">
    <location>
        <begin position="1727"/>
        <end position="1746"/>
    </location>
</feature>
<dbReference type="GO" id="GO:0005737">
    <property type="term" value="C:cytoplasm"/>
    <property type="evidence" value="ECO:0007669"/>
    <property type="project" value="TreeGrafter"/>
</dbReference>
<feature type="repeat" description="RCC1" evidence="1">
    <location>
        <begin position="2859"/>
        <end position="2897"/>
    </location>
</feature>
<evidence type="ECO:0000256" key="2">
    <source>
        <dbReference type="SAM" id="MobiDB-lite"/>
    </source>
</evidence>
<feature type="repeat" description="RCC1" evidence="1">
    <location>
        <begin position="2781"/>
        <end position="2819"/>
    </location>
</feature>
<organism evidence="3 4">
    <name type="scientific">Symbiodinium microadriaticum</name>
    <name type="common">Dinoflagellate</name>
    <name type="synonym">Zooxanthella microadriatica</name>
    <dbReference type="NCBI Taxonomy" id="2951"/>
    <lineage>
        <taxon>Eukaryota</taxon>
        <taxon>Sar</taxon>
        <taxon>Alveolata</taxon>
        <taxon>Dinophyceae</taxon>
        <taxon>Suessiales</taxon>
        <taxon>Symbiodiniaceae</taxon>
        <taxon>Symbiodinium</taxon>
    </lineage>
</organism>
<dbReference type="SUPFAM" id="SSF50985">
    <property type="entry name" value="RCC1/BLIP-II"/>
    <property type="match status" value="1"/>
</dbReference>
<evidence type="ECO:0000313" key="3">
    <source>
        <dbReference type="EMBL" id="OLP89594.1"/>
    </source>
</evidence>